<proteinExistence type="inferred from homology"/>
<feature type="chain" id="PRO_5012393716" evidence="2">
    <location>
        <begin position="23"/>
        <end position="322"/>
    </location>
</feature>
<dbReference type="Pfam" id="PF03401">
    <property type="entry name" value="TctC"/>
    <property type="match status" value="1"/>
</dbReference>
<keyword evidence="4" id="KW-1185">Reference proteome</keyword>
<dbReference type="PIRSF" id="PIRSF017082">
    <property type="entry name" value="YflP"/>
    <property type="match status" value="1"/>
</dbReference>
<feature type="signal peptide" evidence="2">
    <location>
        <begin position="1"/>
        <end position="22"/>
    </location>
</feature>
<protein>
    <submittedName>
        <fullName evidence="3">LacI family transcriptional regulator</fullName>
    </submittedName>
</protein>
<evidence type="ECO:0000256" key="1">
    <source>
        <dbReference type="ARBA" id="ARBA00006987"/>
    </source>
</evidence>
<sequence>MLSRLWLATALCALSVSGLAHADYPDRPITMIVPFPPGGPTDAIARHVGQALGKELNTSIVIDNRGGAGGVLATNLAANAKPDGYTVFFATTGTMTINPALYKSSLKIDPLKAFTPVGTVASAANVLVVSKEAPYNSLQDLIDAIRANPNVLTFASSGNGGIIHLTGEQFKNMGRFQISHIPYKGSAPAMTDLMSQRVTMMFDVISGSIPLIQGGKLKALAVTSDKRLPILPDVPTMAEAGMPGFETTSWFGLVAPQGTPESALSKLHDVLQHILASPGFKSQLQALGVEPMPGSRKDFDEQIQKDTSKWADLVRKSGATVD</sequence>
<dbReference type="SUPFAM" id="SSF53850">
    <property type="entry name" value="Periplasmic binding protein-like II"/>
    <property type="match status" value="1"/>
</dbReference>
<comment type="similarity">
    <text evidence="1">Belongs to the UPF0065 (bug) family.</text>
</comment>
<keyword evidence="2" id="KW-0732">Signal</keyword>
<accession>A0A1W6YPP3</accession>
<evidence type="ECO:0000313" key="3">
    <source>
        <dbReference type="EMBL" id="ARP82964.1"/>
    </source>
</evidence>
<dbReference type="InterPro" id="IPR005064">
    <property type="entry name" value="BUG"/>
</dbReference>
<name>A0A1W6YPP3_9BORD</name>
<gene>
    <name evidence="3" type="ORF">CAL12_20515</name>
</gene>
<dbReference type="AlphaFoldDB" id="A0A1W6YPP3"/>
<organism evidence="3 4">
    <name type="scientific">Bordetella genomosp. 8</name>
    <dbReference type="NCBI Taxonomy" id="1416806"/>
    <lineage>
        <taxon>Bacteria</taxon>
        <taxon>Pseudomonadati</taxon>
        <taxon>Pseudomonadota</taxon>
        <taxon>Betaproteobacteria</taxon>
        <taxon>Burkholderiales</taxon>
        <taxon>Alcaligenaceae</taxon>
        <taxon>Bordetella</taxon>
    </lineage>
</organism>
<evidence type="ECO:0000256" key="2">
    <source>
        <dbReference type="SAM" id="SignalP"/>
    </source>
</evidence>
<dbReference type="OrthoDB" id="8678477at2"/>
<dbReference type="STRING" id="1416806.CAL12_20515"/>
<dbReference type="InterPro" id="IPR042100">
    <property type="entry name" value="Bug_dom1"/>
</dbReference>
<dbReference type="Gene3D" id="3.40.190.150">
    <property type="entry name" value="Bordetella uptake gene, domain 1"/>
    <property type="match status" value="1"/>
</dbReference>
<dbReference type="RefSeq" id="WP_086066307.1">
    <property type="nucleotide sequence ID" value="NZ_CP021108.1"/>
</dbReference>
<dbReference type="CDD" id="cd07012">
    <property type="entry name" value="PBP2_Bug_TTT"/>
    <property type="match status" value="1"/>
</dbReference>
<dbReference type="PANTHER" id="PTHR42928">
    <property type="entry name" value="TRICARBOXYLATE-BINDING PROTEIN"/>
    <property type="match status" value="1"/>
</dbReference>
<dbReference type="PANTHER" id="PTHR42928:SF5">
    <property type="entry name" value="BLR1237 PROTEIN"/>
    <property type="match status" value="1"/>
</dbReference>
<dbReference type="KEGG" id="bgv:CAL12_20515"/>
<reference evidence="3 4" key="1">
    <citation type="submission" date="2017-05" db="EMBL/GenBank/DDBJ databases">
        <title>Complete and WGS of Bordetella genogroups.</title>
        <authorList>
            <person name="Spilker T."/>
            <person name="LiPuma J."/>
        </authorList>
    </citation>
    <scope>NUCLEOTIDE SEQUENCE [LARGE SCALE GENOMIC DNA]</scope>
    <source>
        <strain evidence="3 4">AU19157</strain>
    </source>
</reference>
<dbReference type="Gene3D" id="3.40.190.10">
    <property type="entry name" value="Periplasmic binding protein-like II"/>
    <property type="match status" value="1"/>
</dbReference>
<dbReference type="Proteomes" id="UP000194151">
    <property type="component" value="Chromosome"/>
</dbReference>
<evidence type="ECO:0000313" key="4">
    <source>
        <dbReference type="Proteomes" id="UP000194151"/>
    </source>
</evidence>
<dbReference type="EMBL" id="CP021108">
    <property type="protein sequence ID" value="ARP82964.1"/>
    <property type="molecule type" value="Genomic_DNA"/>
</dbReference>